<comment type="subcellular location">
    <subcellularLocation>
        <location evidence="1">Membrane</location>
        <topology evidence="1">Single-pass type IV membrane protein</topology>
    </subcellularLocation>
</comment>
<evidence type="ECO:0000256" key="7">
    <source>
        <dbReference type="SAM" id="Phobius"/>
    </source>
</evidence>
<dbReference type="Gene3D" id="1.20.58.70">
    <property type="match status" value="1"/>
</dbReference>
<dbReference type="InterPro" id="IPR006012">
    <property type="entry name" value="Syntaxin/epimorphin_CS"/>
</dbReference>
<feature type="domain" description="T-SNARE coiled-coil homology" evidence="8">
    <location>
        <begin position="208"/>
        <end position="270"/>
    </location>
</feature>
<dbReference type="OrthoDB" id="10255013at2759"/>
<name>A0A058Z5I5_FONAL</name>
<dbReference type="PROSITE" id="PS00914">
    <property type="entry name" value="SYNTAXIN"/>
    <property type="match status" value="1"/>
</dbReference>
<dbReference type="GeneID" id="20528537"/>
<evidence type="ECO:0000256" key="4">
    <source>
        <dbReference type="ARBA" id="ARBA00022989"/>
    </source>
</evidence>
<dbReference type="SMART" id="SM00397">
    <property type="entry name" value="t_SNARE"/>
    <property type="match status" value="1"/>
</dbReference>
<dbReference type="SUPFAM" id="SSF47661">
    <property type="entry name" value="t-snare proteins"/>
    <property type="match status" value="1"/>
</dbReference>
<dbReference type="RefSeq" id="XP_009495946.1">
    <property type="nucleotide sequence ID" value="XM_009497671.1"/>
</dbReference>
<sequence>MRDLMAAVGLGGNNPPPNASLDGGEFGKSPQSNAFLANVQTIRQLIDLMNKEVHAFQKEQDNVFQATRHRDEENLRKALDKKLAAIHDTSSQLRLALEKLKAQQKAWAMEELTKPAASQNNSESRLRTTQIASLETQTLEAIEGLQRAQVEYEERAKRRVLDQLLLVNPQADPSMVEGFFENPVAIFEGNQELMAMHSQQRQEATELLVSIQQRHASLLRLEKSLHELHQLFVDLQTLVLEQGEILNNIEYNVEAAVAETERGVGELRKSVKLQRKARKKMMIIIICLIIVLVVVAVPLLAVFIPKKK</sequence>
<evidence type="ECO:0000313" key="10">
    <source>
        <dbReference type="Proteomes" id="UP000030693"/>
    </source>
</evidence>
<dbReference type="STRING" id="691883.A0A058Z5I5"/>
<evidence type="ECO:0000256" key="5">
    <source>
        <dbReference type="ARBA" id="ARBA00023136"/>
    </source>
</evidence>
<dbReference type="eggNOG" id="KOG0810">
    <property type="taxonomic scope" value="Eukaryota"/>
</dbReference>
<evidence type="ECO:0000256" key="2">
    <source>
        <dbReference type="ARBA" id="ARBA00009063"/>
    </source>
</evidence>
<keyword evidence="5 7" id="KW-0472">Membrane</keyword>
<organism evidence="9">
    <name type="scientific">Fonticula alba</name>
    <name type="common">Slime mold</name>
    <dbReference type="NCBI Taxonomy" id="691883"/>
    <lineage>
        <taxon>Eukaryota</taxon>
        <taxon>Rotosphaerida</taxon>
        <taxon>Fonticulaceae</taxon>
        <taxon>Fonticula</taxon>
    </lineage>
</organism>
<evidence type="ECO:0000313" key="9">
    <source>
        <dbReference type="EMBL" id="KCV69381.1"/>
    </source>
</evidence>
<keyword evidence="3 7" id="KW-0812">Transmembrane</keyword>
<dbReference type="Pfam" id="PF00804">
    <property type="entry name" value="Syntaxin"/>
    <property type="match status" value="1"/>
</dbReference>
<keyword evidence="4 7" id="KW-1133">Transmembrane helix</keyword>
<dbReference type="PANTHER" id="PTHR19957:SF307">
    <property type="entry name" value="PROTEIN SSO1-RELATED"/>
    <property type="match status" value="1"/>
</dbReference>
<proteinExistence type="inferred from homology"/>
<dbReference type="OMA" id="VLHASHY"/>
<evidence type="ECO:0000256" key="6">
    <source>
        <dbReference type="SAM" id="MobiDB-lite"/>
    </source>
</evidence>
<gene>
    <name evidence="9" type="ORF">H696_03812</name>
</gene>
<protein>
    <recommendedName>
        <fullName evidence="8">t-SNARE coiled-coil homology domain-containing protein</fullName>
    </recommendedName>
</protein>
<dbReference type="PROSITE" id="PS50192">
    <property type="entry name" value="T_SNARE"/>
    <property type="match status" value="1"/>
</dbReference>
<dbReference type="GO" id="GO:0005886">
    <property type="term" value="C:plasma membrane"/>
    <property type="evidence" value="ECO:0007669"/>
    <property type="project" value="TreeGrafter"/>
</dbReference>
<reference evidence="9" key="1">
    <citation type="submission" date="2013-04" db="EMBL/GenBank/DDBJ databases">
        <title>The Genome Sequence of Fonticula alba ATCC 38817.</title>
        <authorList>
            <consortium name="The Broad Institute Genomics Platform"/>
            <person name="Russ C."/>
            <person name="Cuomo C."/>
            <person name="Burger G."/>
            <person name="Gray M.W."/>
            <person name="Holland P.W.H."/>
            <person name="King N."/>
            <person name="Lang F.B.F."/>
            <person name="Roger A.J."/>
            <person name="Ruiz-Trillo I."/>
            <person name="Brown M."/>
            <person name="Walker B."/>
            <person name="Young S."/>
            <person name="Zeng Q."/>
            <person name="Gargeya S."/>
            <person name="Fitzgerald M."/>
            <person name="Haas B."/>
            <person name="Abouelleil A."/>
            <person name="Allen A.W."/>
            <person name="Alvarado L."/>
            <person name="Arachchi H.M."/>
            <person name="Berlin A.M."/>
            <person name="Chapman S.B."/>
            <person name="Gainer-Dewar J."/>
            <person name="Goldberg J."/>
            <person name="Griggs A."/>
            <person name="Gujja S."/>
            <person name="Hansen M."/>
            <person name="Howarth C."/>
            <person name="Imamovic A."/>
            <person name="Ireland A."/>
            <person name="Larimer J."/>
            <person name="McCowan C."/>
            <person name="Murphy C."/>
            <person name="Pearson M."/>
            <person name="Poon T.W."/>
            <person name="Priest M."/>
            <person name="Roberts A."/>
            <person name="Saif S."/>
            <person name="Shea T."/>
            <person name="Sisk P."/>
            <person name="Sykes S."/>
            <person name="Wortman J."/>
            <person name="Nusbaum C."/>
            <person name="Birren B."/>
        </authorList>
    </citation>
    <scope>NUCLEOTIDE SEQUENCE [LARGE SCALE GENOMIC DNA]</scope>
    <source>
        <strain evidence="9">ATCC 38817</strain>
    </source>
</reference>
<dbReference type="AlphaFoldDB" id="A0A058Z5I5"/>
<dbReference type="InterPro" id="IPR000727">
    <property type="entry name" value="T_SNARE_dom"/>
</dbReference>
<evidence type="ECO:0000256" key="1">
    <source>
        <dbReference type="ARBA" id="ARBA00004211"/>
    </source>
</evidence>
<dbReference type="GO" id="GO:0048278">
    <property type="term" value="P:vesicle docking"/>
    <property type="evidence" value="ECO:0007669"/>
    <property type="project" value="TreeGrafter"/>
</dbReference>
<dbReference type="InterPro" id="IPR010989">
    <property type="entry name" value="SNARE"/>
</dbReference>
<dbReference type="GO" id="GO:0000149">
    <property type="term" value="F:SNARE binding"/>
    <property type="evidence" value="ECO:0007669"/>
    <property type="project" value="TreeGrafter"/>
</dbReference>
<dbReference type="GO" id="GO:0012505">
    <property type="term" value="C:endomembrane system"/>
    <property type="evidence" value="ECO:0007669"/>
    <property type="project" value="TreeGrafter"/>
</dbReference>
<dbReference type="Pfam" id="PF05739">
    <property type="entry name" value="SNARE"/>
    <property type="match status" value="1"/>
</dbReference>
<dbReference type="GO" id="GO:0006886">
    <property type="term" value="P:intracellular protein transport"/>
    <property type="evidence" value="ECO:0007669"/>
    <property type="project" value="InterPro"/>
</dbReference>
<dbReference type="InterPro" id="IPR045242">
    <property type="entry name" value="Syntaxin"/>
</dbReference>
<keyword evidence="10" id="KW-1185">Reference proteome</keyword>
<feature type="region of interest" description="Disordered" evidence="6">
    <location>
        <begin position="1"/>
        <end position="27"/>
    </location>
</feature>
<accession>A0A058Z5I5</accession>
<dbReference type="GO" id="GO:0031201">
    <property type="term" value="C:SNARE complex"/>
    <property type="evidence" value="ECO:0007669"/>
    <property type="project" value="TreeGrafter"/>
</dbReference>
<dbReference type="GO" id="GO:0006887">
    <property type="term" value="P:exocytosis"/>
    <property type="evidence" value="ECO:0007669"/>
    <property type="project" value="TreeGrafter"/>
</dbReference>
<comment type="similarity">
    <text evidence="2">Belongs to the syntaxin family.</text>
</comment>
<feature type="transmembrane region" description="Helical" evidence="7">
    <location>
        <begin position="282"/>
        <end position="304"/>
    </location>
</feature>
<dbReference type="CDD" id="cd15848">
    <property type="entry name" value="SNARE_syntaxin1-like"/>
    <property type="match status" value="1"/>
</dbReference>
<dbReference type="GO" id="GO:0005484">
    <property type="term" value="F:SNAP receptor activity"/>
    <property type="evidence" value="ECO:0007669"/>
    <property type="project" value="InterPro"/>
</dbReference>
<dbReference type="GO" id="GO:0006906">
    <property type="term" value="P:vesicle fusion"/>
    <property type="evidence" value="ECO:0007669"/>
    <property type="project" value="TreeGrafter"/>
</dbReference>
<dbReference type="Proteomes" id="UP000030693">
    <property type="component" value="Unassembled WGS sequence"/>
</dbReference>
<dbReference type="Gene3D" id="1.20.5.110">
    <property type="match status" value="1"/>
</dbReference>
<evidence type="ECO:0000256" key="3">
    <source>
        <dbReference type="ARBA" id="ARBA00022692"/>
    </source>
</evidence>
<dbReference type="InterPro" id="IPR006011">
    <property type="entry name" value="Syntaxin_N"/>
</dbReference>
<dbReference type="EMBL" id="KB932206">
    <property type="protein sequence ID" value="KCV69381.1"/>
    <property type="molecule type" value="Genomic_DNA"/>
</dbReference>
<dbReference type="PANTHER" id="PTHR19957">
    <property type="entry name" value="SYNTAXIN"/>
    <property type="match status" value="1"/>
</dbReference>
<evidence type="ECO:0000259" key="8">
    <source>
        <dbReference type="PROSITE" id="PS50192"/>
    </source>
</evidence>